<feature type="transmembrane region" description="Helical" evidence="5">
    <location>
        <begin position="227"/>
        <end position="248"/>
    </location>
</feature>
<dbReference type="GO" id="GO:0016020">
    <property type="term" value="C:membrane"/>
    <property type="evidence" value="ECO:0007669"/>
    <property type="project" value="UniProtKB-SubCell"/>
</dbReference>
<feature type="transmembrane region" description="Helical" evidence="5">
    <location>
        <begin position="159"/>
        <end position="182"/>
    </location>
</feature>
<keyword evidence="2 5" id="KW-0812">Transmembrane</keyword>
<keyword evidence="4 5" id="KW-0472">Membrane</keyword>
<sequence length="310" mass="34994">MQVILVFLAATLGLTYGYNTDGLQFSSKICLFAGITMIMPTLFNFKIKDIFLVLEHKKMILKGLLINFFALPLLALAIGLATKNFGIAAGVFLLSVLSGGGMVMHWIKKTGGDTSIGFILLFINIVFISLSLLMLHLFGVYTEEYFKVYYSDEITLSSFARGVIILLIVVPFIASRILLWFAKPVVELINKYRPIISNISIFLIITYLFALQNSQLLFEVYEFEPELVYISFLAVLAFYIGNFVIAKFSFDNTQAHENSAFWFTITRYITLALIISTFSISSFGATMLIPIMMAYIIQIPFAIYYSKKVK</sequence>
<feature type="transmembrane region" description="Helical" evidence="5">
    <location>
        <begin position="260"/>
        <end position="281"/>
    </location>
</feature>
<dbReference type="InterPro" id="IPR002657">
    <property type="entry name" value="BilAc:Na_symport/Acr3"/>
</dbReference>
<gene>
    <name evidence="6" type="ORF">FJR48_07905</name>
</gene>
<evidence type="ECO:0000256" key="2">
    <source>
        <dbReference type="ARBA" id="ARBA00022692"/>
    </source>
</evidence>
<feature type="transmembrane region" description="Helical" evidence="5">
    <location>
        <begin position="287"/>
        <end position="305"/>
    </location>
</feature>
<dbReference type="AlphaFoldDB" id="A0A5P8P1T0"/>
<evidence type="ECO:0008006" key="8">
    <source>
        <dbReference type="Google" id="ProtNLM"/>
    </source>
</evidence>
<dbReference type="EMBL" id="CP043617">
    <property type="protein sequence ID" value="QFR49659.1"/>
    <property type="molecule type" value="Genomic_DNA"/>
</dbReference>
<keyword evidence="7" id="KW-1185">Reference proteome</keyword>
<dbReference type="Proteomes" id="UP000326944">
    <property type="component" value="Chromosome"/>
</dbReference>
<feature type="transmembrane region" description="Helical" evidence="5">
    <location>
        <begin position="119"/>
        <end position="139"/>
    </location>
</feature>
<dbReference type="RefSeq" id="WP_152307606.1">
    <property type="nucleotide sequence ID" value="NZ_CP043617.1"/>
</dbReference>
<name>A0A5P8P1T0_9BACT</name>
<dbReference type="Gene3D" id="1.20.1530.20">
    <property type="match status" value="1"/>
</dbReference>
<feature type="transmembrane region" description="Helical" evidence="5">
    <location>
        <begin position="87"/>
        <end position="107"/>
    </location>
</feature>
<evidence type="ECO:0000313" key="6">
    <source>
        <dbReference type="EMBL" id="QFR49659.1"/>
    </source>
</evidence>
<evidence type="ECO:0000313" key="7">
    <source>
        <dbReference type="Proteomes" id="UP000326944"/>
    </source>
</evidence>
<proteinExistence type="predicted"/>
<evidence type="ECO:0000256" key="3">
    <source>
        <dbReference type="ARBA" id="ARBA00022989"/>
    </source>
</evidence>
<dbReference type="KEGG" id="sulg:FJR48_07905"/>
<keyword evidence="3 5" id="KW-1133">Transmembrane helix</keyword>
<protein>
    <recommendedName>
        <fullName evidence="8">Arsenic resistance protein</fullName>
    </recommendedName>
</protein>
<feature type="transmembrane region" description="Helical" evidence="5">
    <location>
        <begin position="29"/>
        <end position="47"/>
    </location>
</feature>
<evidence type="ECO:0000256" key="4">
    <source>
        <dbReference type="ARBA" id="ARBA00023136"/>
    </source>
</evidence>
<dbReference type="InterPro" id="IPR038770">
    <property type="entry name" value="Na+/solute_symporter_sf"/>
</dbReference>
<dbReference type="OrthoDB" id="9828884at2"/>
<accession>A0A5P8P1T0</accession>
<organism evidence="6 7">
    <name type="scientific">Sulfurimonas lithotrophica</name>
    <dbReference type="NCBI Taxonomy" id="2590022"/>
    <lineage>
        <taxon>Bacteria</taxon>
        <taxon>Pseudomonadati</taxon>
        <taxon>Campylobacterota</taxon>
        <taxon>Epsilonproteobacteria</taxon>
        <taxon>Campylobacterales</taxon>
        <taxon>Sulfurimonadaceae</taxon>
        <taxon>Sulfurimonas</taxon>
    </lineage>
</organism>
<dbReference type="Pfam" id="PF01758">
    <property type="entry name" value="SBF"/>
    <property type="match status" value="1"/>
</dbReference>
<evidence type="ECO:0000256" key="5">
    <source>
        <dbReference type="SAM" id="Phobius"/>
    </source>
</evidence>
<evidence type="ECO:0000256" key="1">
    <source>
        <dbReference type="ARBA" id="ARBA00004141"/>
    </source>
</evidence>
<feature type="transmembrane region" description="Helical" evidence="5">
    <location>
        <begin position="59"/>
        <end position="81"/>
    </location>
</feature>
<reference evidence="6 7" key="1">
    <citation type="submission" date="2019-09" db="EMBL/GenBank/DDBJ databases">
        <title>Sulfurimonas gotlandica sp. nov., a chemoautotrophic and psychrotolerant epsilonproteobacterium isolated from a pelagic redoxcline, and an emended description of the genus Sulfurimonas.</title>
        <authorList>
            <person name="Wang S."/>
            <person name="Jiang L."/>
            <person name="Shao S."/>
        </authorList>
    </citation>
    <scope>NUCLEOTIDE SEQUENCE [LARGE SCALE GENOMIC DNA]</scope>
    <source>
        <strain evidence="6 7">GYSZ_1</strain>
    </source>
</reference>
<comment type="subcellular location">
    <subcellularLocation>
        <location evidence="1">Membrane</location>
        <topology evidence="1">Multi-pass membrane protein</topology>
    </subcellularLocation>
</comment>
<feature type="transmembrane region" description="Helical" evidence="5">
    <location>
        <begin position="194"/>
        <end position="212"/>
    </location>
</feature>